<feature type="compositionally biased region" description="Acidic residues" evidence="2">
    <location>
        <begin position="32"/>
        <end position="48"/>
    </location>
</feature>
<proteinExistence type="predicted"/>
<evidence type="ECO:0000313" key="3">
    <source>
        <dbReference type="EMBL" id="CAG8651216.1"/>
    </source>
</evidence>
<name>A0A9N9DX26_9GLOM</name>
<keyword evidence="4" id="KW-1185">Reference proteome</keyword>
<feature type="coiled-coil region" evidence="1">
    <location>
        <begin position="2"/>
        <end position="30"/>
    </location>
</feature>
<organism evidence="3 4">
    <name type="scientific">Funneliformis caledonium</name>
    <dbReference type="NCBI Taxonomy" id="1117310"/>
    <lineage>
        <taxon>Eukaryota</taxon>
        <taxon>Fungi</taxon>
        <taxon>Fungi incertae sedis</taxon>
        <taxon>Mucoromycota</taxon>
        <taxon>Glomeromycotina</taxon>
        <taxon>Glomeromycetes</taxon>
        <taxon>Glomerales</taxon>
        <taxon>Glomeraceae</taxon>
        <taxon>Funneliformis</taxon>
    </lineage>
</organism>
<protein>
    <submittedName>
        <fullName evidence="3">13330_t:CDS:1</fullName>
    </submittedName>
</protein>
<feature type="compositionally biased region" description="Polar residues" evidence="2">
    <location>
        <begin position="49"/>
        <end position="58"/>
    </location>
</feature>
<comment type="caution">
    <text evidence="3">The sequence shown here is derived from an EMBL/GenBank/DDBJ whole genome shotgun (WGS) entry which is preliminary data.</text>
</comment>
<reference evidence="3" key="1">
    <citation type="submission" date="2021-06" db="EMBL/GenBank/DDBJ databases">
        <authorList>
            <person name="Kallberg Y."/>
            <person name="Tangrot J."/>
            <person name="Rosling A."/>
        </authorList>
    </citation>
    <scope>NUCLEOTIDE SEQUENCE</scope>
    <source>
        <strain evidence="3">UK204</strain>
    </source>
</reference>
<feature type="region of interest" description="Disordered" evidence="2">
    <location>
        <begin position="32"/>
        <end position="58"/>
    </location>
</feature>
<sequence length="124" mass="14271">MATTTRSKYKQMLKEAKKLEERNLAQEITEEIIQESESDSDYEDETDIQSENSCANSTNNTKTICQIEGYEKILTWCDSSSSMKIHLLDSHNITKAIAIKYNKKELTCNSQQSDEIKPYHPSKQ</sequence>
<feature type="non-terminal residue" evidence="3">
    <location>
        <position position="124"/>
    </location>
</feature>
<evidence type="ECO:0000313" key="4">
    <source>
        <dbReference type="Proteomes" id="UP000789570"/>
    </source>
</evidence>
<dbReference type="Proteomes" id="UP000789570">
    <property type="component" value="Unassembled WGS sequence"/>
</dbReference>
<evidence type="ECO:0000256" key="1">
    <source>
        <dbReference type="SAM" id="Coils"/>
    </source>
</evidence>
<accession>A0A9N9DX26</accession>
<gene>
    <name evidence="3" type="ORF">FCALED_LOCUS11075</name>
</gene>
<dbReference type="EMBL" id="CAJVPQ010004430">
    <property type="protein sequence ID" value="CAG8651216.1"/>
    <property type="molecule type" value="Genomic_DNA"/>
</dbReference>
<keyword evidence="1" id="KW-0175">Coiled coil</keyword>
<dbReference type="AlphaFoldDB" id="A0A9N9DX26"/>
<evidence type="ECO:0000256" key="2">
    <source>
        <dbReference type="SAM" id="MobiDB-lite"/>
    </source>
</evidence>